<sequence>MKIYSAKKIYSVNEDFTHTNAMAIEGEQIVELDDLSCLMAKYPAAEVITEYENDFIYPGFVEPHLHILGSASMFAALIPVSFTDWTINGRTYKAVRTPEAFVSTMKERVKEFSDRETLVLWGHYEPLHGELTREILDEIDSTRPFAMWGASIHKLILNSKAVEDFKVKDIPDSVWGVIKDAEGLPTGVLIEQAMFKTAVEHIVSKVSPQDMMQSLQSVLEQGRSKGVTTCVDMGIGISMPYEMELKLLQAADAIPTMPKCRKGYMFGWQKVYEGQDLDAQKTFDFVDQHYKSNKDNNTLFPVKCIKFFADGAVSDYEIITKDEFQDNRVTGWLHRFADRTEDTLAEDMSKFWDNDYSIAIHTQGDQAHSKVLDAVDTLSKSGKGRDGQMFIQHMGFTDDEFFERVAAMKYKPSASVTPYYSYHFYSSWQKEQILPKSCFNQLQRAQSALDAGMSVSLNADIPLMPTNPMMGAYILMTRLDIDGNVVLAEEAISRQDALKAITKVAAEQHGLDKIGTLEKGKLADFTVLEFDWMQDDLAKLTALDAKACYVGGEKS</sequence>
<evidence type="ECO:0000313" key="3">
    <source>
        <dbReference type="Proteomes" id="UP000002350"/>
    </source>
</evidence>
<dbReference type="GO" id="GO:0016810">
    <property type="term" value="F:hydrolase activity, acting on carbon-nitrogen (but not peptide) bonds"/>
    <property type="evidence" value="ECO:0007669"/>
    <property type="project" value="InterPro"/>
</dbReference>
<evidence type="ECO:0000259" key="1">
    <source>
        <dbReference type="Pfam" id="PF07969"/>
    </source>
</evidence>
<dbReference type="eggNOG" id="COG1574">
    <property type="taxonomic scope" value="Bacteria"/>
</dbReference>
<accession>D4ZJJ2</accession>
<dbReference type="PANTHER" id="PTHR22642">
    <property type="entry name" value="IMIDAZOLONEPROPIONASE"/>
    <property type="match status" value="1"/>
</dbReference>
<feature type="domain" description="Amidohydrolase 3" evidence="1">
    <location>
        <begin position="55"/>
        <end position="552"/>
    </location>
</feature>
<proteinExistence type="predicted"/>
<dbReference type="OrthoDB" id="9031471at2"/>
<evidence type="ECO:0000313" key="2">
    <source>
        <dbReference type="EMBL" id="BAJ01841.1"/>
    </source>
</evidence>
<dbReference type="AlphaFoldDB" id="D4ZJJ2"/>
<dbReference type="RefSeq" id="WP_013051146.1">
    <property type="nucleotide sequence ID" value="NC_014012.1"/>
</dbReference>
<dbReference type="KEGG" id="svo:SVI_1870"/>
<dbReference type="Gene3D" id="2.30.40.10">
    <property type="entry name" value="Urease, subunit C, domain 1"/>
    <property type="match status" value="1"/>
</dbReference>
<dbReference type="Proteomes" id="UP000002350">
    <property type="component" value="Chromosome"/>
</dbReference>
<dbReference type="InterPro" id="IPR011059">
    <property type="entry name" value="Metal-dep_hydrolase_composite"/>
</dbReference>
<dbReference type="STRING" id="637905.SVI_1870"/>
<dbReference type="EMBL" id="AP011177">
    <property type="protein sequence ID" value="BAJ01841.1"/>
    <property type="molecule type" value="Genomic_DNA"/>
</dbReference>
<dbReference type="InterPro" id="IPR032466">
    <property type="entry name" value="Metal_Hydrolase"/>
</dbReference>
<protein>
    <recommendedName>
        <fullName evidence="1">Amidohydrolase 3 domain-containing protein</fullName>
    </recommendedName>
</protein>
<dbReference type="Gene3D" id="3.10.310.70">
    <property type="match status" value="1"/>
</dbReference>
<keyword evidence="3" id="KW-1185">Reference proteome</keyword>
<dbReference type="PANTHER" id="PTHR22642:SF2">
    <property type="entry name" value="PROTEIN LONG AFTER FAR-RED 3"/>
    <property type="match status" value="1"/>
</dbReference>
<gene>
    <name evidence="2" type="ordered locus">SVI_1870</name>
</gene>
<dbReference type="HOGENOM" id="CLU_009942_2_2_6"/>
<dbReference type="Pfam" id="PF07969">
    <property type="entry name" value="Amidohydro_3"/>
    <property type="match status" value="1"/>
</dbReference>
<name>D4ZJJ2_SHEVD</name>
<dbReference type="SUPFAM" id="SSF51338">
    <property type="entry name" value="Composite domain of metallo-dependent hydrolases"/>
    <property type="match status" value="1"/>
</dbReference>
<organism evidence="2 3">
    <name type="scientific">Shewanella violacea (strain JCM 10179 / CIP 106290 / LMG 19151 / DSS12)</name>
    <dbReference type="NCBI Taxonomy" id="637905"/>
    <lineage>
        <taxon>Bacteria</taxon>
        <taxon>Pseudomonadati</taxon>
        <taxon>Pseudomonadota</taxon>
        <taxon>Gammaproteobacteria</taxon>
        <taxon>Alteromonadales</taxon>
        <taxon>Shewanellaceae</taxon>
        <taxon>Shewanella</taxon>
    </lineage>
</organism>
<dbReference type="Gene3D" id="3.20.20.140">
    <property type="entry name" value="Metal-dependent hydrolases"/>
    <property type="match status" value="1"/>
</dbReference>
<dbReference type="InterPro" id="IPR013108">
    <property type="entry name" value="Amidohydro_3"/>
</dbReference>
<dbReference type="SUPFAM" id="SSF51556">
    <property type="entry name" value="Metallo-dependent hydrolases"/>
    <property type="match status" value="1"/>
</dbReference>
<reference evidence="3" key="1">
    <citation type="journal article" date="2010" name="Mol. Biosyst.">
        <title>Complete genome sequence and comparative analysis of Shewanella violacea, a psychrophilic and piezophilic bacterium from deep sea floor sediments.</title>
        <authorList>
            <person name="Aono E."/>
            <person name="Baba T."/>
            <person name="Ara T."/>
            <person name="Nishi T."/>
            <person name="Nakamichi T."/>
            <person name="Inamoto E."/>
            <person name="Toyonaga H."/>
            <person name="Hasegawa M."/>
            <person name="Takai Y."/>
            <person name="Okumura Y."/>
            <person name="Baba M."/>
            <person name="Tomita M."/>
            <person name="Kato C."/>
            <person name="Oshima T."/>
            <person name="Nakasone K."/>
            <person name="Mori H."/>
        </authorList>
    </citation>
    <scope>NUCLEOTIDE SEQUENCE [LARGE SCALE GENOMIC DNA]</scope>
    <source>
        <strain evidence="3">JCM 10179 / CIP 106290 / LMG 19151 / DSS12</strain>
    </source>
</reference>